<dbReference type="Proteomes" id="UP000789702">
    <property type="component" value="Unassembled WGS sequence"/>
</dbReference>
<evidence type="ECO:0000313" key="2">
    <source>
        <dbReference type="Proteomes" id="UP000789702"/>
    </source>
</evidence>
<comment type="caution">
    <text evidence="1">The sequence shown here is derived from an EMBL/GenBank/DDBJ whole genome shotgun (WGS) entry which is preliminary data.</text>
</comment>
<organism evidence="1 2">
    <name type="scientific">Dentiscutata heterogama</name>
    <dbReference type="NCBI Taxonomy" id="1316150"/>
    <lineage>
        <taxon>Eukaryota</taxon>
        <taxon>Fungi</taxon>
        <taxon>Fungi incertae sedis</taxon>
        <taxon>Mucoromycota</taxon>
        <taxon>Glomeromycotina</taxon>
        <taxon>Glomeromycetes</taxon>
        <taxon>Diversisporales</taxon>
        <taxon>Gigasporaceae</taxon>
        <taxon>Dentiscutata</taxon>
    </lineage>
</organism>
<protein>
    <submittedName>
        <fullName evidence="1">2382_t:CDS:1</fullName>
    </submittedName>
</protein>
<feature type="non-terminal residue" evidence="1">
    <location>
        <position position="1"/>
    </location>
</feature>
<accession>A0ACA9PY11</accession>
<gene>
    <name evidence="1" type="ORF">DHETER_LOCUS12911</name>
</gene>
<sequence length="220" mass="26236">KKITIKKAIDFITESWDNINQPKSDILLENNEIKEIDTKLLDEKEILDDERIISMVQADENEESVSQEIEDKDEVPNLSVTAAKVFNAMQTVIRYKEQENLESNLSLKELVFLRNLFKEYKHVYEKSIFPRFVFPRPLFSRFVFPRFIFPRPYLQDSYSQDSYFQGSYFQDSYSQNLYSQESDLQESDLQKSDSQESDSQELCLQDLYFQDLYFFYSQNS</sequence>
<name>A0ACA9PY11_9GLOM</name>
<dbReference type="EMBL" id="CAJVPU010033463">
    <property type="protein sequence ID" value="CAG8722473.1"/>
    <property type="molecule type" value="Genomic_DNA"/>
</dbReference>
<keyword evidence="2" id="KW-1185">Reference proteome</keyword>
<evidence type="ECO:0000313" key="1">
    <source>
        <dbReference type="EMBL" id="CAG8722473.1"/>
    </source>
</evidence>
<proteinExistence type="predicted"/>
<reference evidence="1" key="1">
    <citation type="submission" date="2021-06" db="EMBL/GenBank/DDBJ databases">
        <authorList>
            <person name="Kallberg Y."/>
            <person name="Tangrot J."/>
            <person name="Rosling A."/>
        </authorList>
    </citation>
    <scope>NUCLEOTIDE SEQUENCE</scope>
    <source>
        <strain evidence="1">IL203A</strain>
    </source>
</reference>
<feature type="non-terminal residue" evidence="1">
    <location>
        <position position="220"/>
    </location>
</feature>